<dbReference type="PRINTS" id="PR01415">
    <property type="entry name" value="ANKYRIN"/>
</dbReference>
<feature type="repeat" description="ANK" evidence="8">
    <location>
        <begin position="246"/>
        <end position="278"/>
    </location>
</feature>
<feature type="repeat" description="ANK" evidence="8">
    <location>
        <begin position="446"/>
        <end position="478"/>
    </location>
</feature>
<keyword evidence="5" id="KW-0406">Ion transport</keyword>
<reference evidence="11" key="1">
    <citation type="submission" date="2025-08" db="UniProtKB">
        <authorList>
            <consortium name="RefSeq"/>
        </authorList>
    </citation>
    <scope>IDENTIFICATION</scope>
</reference>
<sequence>MTPTRSSPLNIACRFRNEEILRLFLDHGGNPLLMHNTDGNTLHIIAKGSERRIAELIFEGSKTKIPVNTADVYGMTPLHHAAQTGNMEMCKWLLMHKAKPRVKDFRKGTPFHLACRQGHINIMTLLLQADSSEKKQLLHLMADADDEGNTALHHACLDNRMQVVKTLLDWGADANVLNKSHWVPLHFCALNDHKELVPELLRHRADPETRDIHGRTPLHIAAGYRKIDTISALVDGGAKINERDTENSTPLLIACKKGHIDVVKLLITLGADLTIRGSFDKTCLHIATEEGHAEVLHVLLENCDSRLVEAQDIFNQNALHVAAVQKNAILARTLIQHGCSANEREIVGRIPLHLAAGLSSYETVITVAEATKDVNQECYDMKSPFFMACETGNRPAITALIEKGAIIRDTDTFFRNTLMVAAIGGYSDIVEDLIKMGIQVETKDKERNTALHYACAHGHLTTVSALLHHGAKVSDINVYGQSPLDMAVDREMSDVAVFLMQHYTWEESMSVKDKHGRTCLDRMIRKTPLAVKVLLDNCMKTSNNQEVDEEYTVELNYRYIDPLPDKHITEYLHNNPLLTMLEKEREDLLSHPVCQGLLSYKWHIYGRLSLFMNLTMQFVFIGLVVFLFFISFHKPTKSDRSHDCDFVKGMSANETGTRQEFHETHLFVIEILLYITMAMLYIKELSHAFIVGWRFLFSFQFFNLTVSLSLMVYATSPPGYKPCATQWRAVAYSLFLFFLLTIWMYQRIDFIGLYFSMFFEVLHTMLKLLLLMFFFLVLFAVPMYVMLDVEGFRKGQPFILTVLAMTTGELNFRDNFVLPDNTP</sequence>
<keyword evidence="7" id="KW-0407">Ion channel</keyword>
<evidence type="ECO:0000256" key="2">
    <source>
        <dbReference type="ARBA" id="ARBA00022606"/>
    </source>
</evidence>
<name>A0ABM0ZVU2_APLCA</name>
<evidence type="ECO:0000256" key="3">
    <source>
        <dbReference type="ARBA" id="ARBA00022737"/>
    </source>
</evidence>
<organism evidence="10 11">
    <name type="scientific">Aplysia californica</name>
    <name type="common">California sea hare</name>
    <dbReference type="NCBI Taxonomy" id="6500"/>
    <lineage>
        <taxon>Eukaryota</taxon>
        <taxon>Metazoa</taxon>
        <taxon>Spiralia</taxon>
        <taxon>Lophotrochozoa</taxon>
        <taxon>Mollusca</taxon>
        <taxon>Gastropoda</taxon>
        <taxon>Heterobranchia</taxon>
        <taxon>Euthyneura</taxon>
        <taxon>Tectipleura</taxon>
        <taxon>Aplysiida</taxon>
        <taxon>Aplysioidea</taxon>
        <taxon>Aplysiidae</taxon>
        <taxon>Aplysia</taxon>
    </lineage>
</organism>
<feature type="transmembrane region" description="Helical" evidence="9">
    <location>
        <begin position="666"/>
        <end position="683"/>
    </location>
</feature>
<dbReference type="PANTHER" id="PTHR47143">
    <property type="entry name" value="TRANSIENT RECEPTOR POTENTIAL CATION CHANNEL PROTEIN PAINLESS"/>
    <property type="match status" value="1"/>
</dbReference>
<evidence type="ECO:0000256" key="6">
    <source>
        <dbReference type="ARBA" id="ARBA00023180"/>
    </source>
</evidence>
<dbReference type="RefSeq" id="XP_012935591.2">
    <property type="nucleotide sequence ID" value="XM_013080137.2"/>
</dbReference>
<evidence type="ECO:0000256" key="4">
    <source>
        <dbReference type="ARBA" id="ARBA00023043"/>
    </source>
</evidence>
<feature type="repeat" description="ANK" evidence="8">
    <location>
        <begin position="106"/>
        <end position="132"/>
    </location>
</feature>
<keyword evidence="10" id="KW-1185">Reference proteome</keyword>
<feature type="repeat" description="ANK" evidence="8">
    <location>
        <begin position="213"/>
        <end position="245"/>
    </location>
</feature>
<dbReference type="PROSITE" id="PS50297">
    <property type="entry name" value="ANK_REP_REGION"/>
    <property type="match status" value="6"/>
</dbReference>
<keyword evidence="1" id="KW-0813">Transport</keyword>
<feature type="transmembrane region" description="Helical" evidence="9">
    <location>
        <begin position="695"/>
        <end position="715"/>
    </location>
</feature>
<dbReference type="Pfam" id="PF12796">
    <property type="entry name" value="Ank_2"/>
    <property type="match status" value="5"/>
</dbReference>
<dbReference type="Proteomes" id="UP000694888">
    <property type="component" value="Unplaced"/>
</dbReference>
<evidence type="ECO:0000256" key="8">
    <source>
        <dbReference type="PROSITE-ProRule" id="PRU00023"/>
    </source>
</evidence>
<keyword evidence="9" id="KW-0812">Transmembrane</keyword>
<feature type="repeat" description="ANK" evidence="8">
    <location>
        <begin position="147"/>
        <end position="179"/>
    </location>
</feature>
<feature type="transmembrane region" description="Helical" evidence="9">
    <location>
        <begin position="765"/>
        <end position="787"/>
    </location>
</feature>
<dbReference type="GeneID" id="101845079"/>
<gene>
    <name evidence="11" type="primary">LOC101845079</name>
</gene>
<dbReference type="InterPro" id="IPR052076">
    <property type="entry name" value="TRP_cation_channel"/>
</dbReference>
<keyword evidence="6" id="KW-0325">Glycoprotein</keyword>
<evidence type="ECO:0000256" key="7">
    <source>
        <dbReference type="ARBA" id="ARBA00023303"/>
    </source>
</evidence>
<keyword evidence="4 8" id="KW-0040">ANK repeat</keyword>
<evidence type="ECO:0000313" key="11">
    <source>
        <dbReference type="RefSeq" id="XP_012935591.2"/>
    </source>
</evidence>
<feature type="transmembrane region" description="Helical" evidence="9">
    <location>
        <begin position="610"/>
        <end position="632"/>
    </location>
</feature>
<feature type="non-terminal residue" evidence="11">
    <location>
        <position position="823"/>
    </location>
</feature>
<keyword evidence="9" id="KW-0472">Membrane</keyword>
<proteinExistence type="predicted"/>
<dbReference type="PROSITE" id="PS50088">
    <property type="entry name" value="ANK_REPEAT"/>
    <property type="match status" value="6"/>
</dbReference>
<evidence type="ECO:0000313" key="10">
    <source>
        <dbReference type="Proteomes" id="UP000694888"/>
    </source>
</evidence>
<dbReference type="PANTHER" id="PTHR47143:SF1">
    <property type="entry name" value="ION_TRANS DOMAIN-CONTAINING PROTEIN"/>
    <property type="match status" value="1"/>
</dbReference>
<keyword evidence="3" id="KW-0677">Repeat</keyword>
<feature type="transmembrane region" description="Helical" evidence="9">
    <location>
        <begin position="727"/>
        <end position="745"/>
    </location>
</feature>
<protein>
    <submittedName>
        <fullName evidence="11">Serine/threonine-protein phosphatase 6 regulatory ankyrin repeat subunit A</fullName>
    </submittedName>
</protein>
<keyword evidence="9" id="KW-1133">Transmembrane helix</keyword>
<keyword evidence="2" id="KW-0716">Sensory transduction</keyword>
<dbReference type="SMART" id="SM00248">
    <property type="entry name" value="ANK"/>
    <property type="match status" value="14"/>
</dbReference>
<dbReference type="SUPFAM" id="SSF48403">
    <property type="entry name" value="Ankyrin repeat"/>
    <property type="match status" value="2"/>
</dbReference>
<evidence type="ECO:0000256" key="1">
    <source>
        <dbReference type="ARBA" id="ARBA00022448"/>
    </source>
</evidence>
<dbReference type="InterPro" id="IPR002110">
    <property type="entry name" value="Ankyrin_rpt"/>
</dbReference>
<evidence type="ECO:0000256" key="9">
    <source>
        <dbReference type="SAM" id="Phobius"/>
    </source>
</evidence>
<dbReference type="Gene3D" id="1.25.40.20">
    <property type="entry name" value="Ankyrin repeat-containing domain"/>
    <property type="match status" value="5"/>
</dbReference>
<feature type="repeat" description="ANK" evidence="8">
    <location>
        <begin position="73"/>
        <end position="105"/>
    </location>
</feature>
<evidence type="ECO:0000256" key="5">
    <source>
        <dbReference type="ARBA" id="ARBA00023065"/>
    </source>
</evidence>
<accession>A0ABM0ZVU2</accession>
<dbReference type="InterPro" id="IPR036770">
    <property type="entry name" value="Ankyrin_rpt-contain_sf"/>
</dbReference>